<keyword evidence="2" id="KW-1185">Reference proteome</keyword>
<accession>E4WRE1</accession>
<evidence type="ECO:0000313" key="2">
    <source>
        <dbReference type="Proteomes" id="UP000001307"/>
    </source>
</evidence>
<dbReference type="Proteomes" id="UP000001307">
    <property type="component" value="Unassembled WGS sequence"/>
</dbReference>
<dbReference type="InParanoid" id="E4WRE1"/>
<evidence type="ECO:0000313" key="1">
    <source>
        <dbReference type="EMBL" id="CBY20322.1"/>
    </source>
</evidence>
<name>E4WRE1_OIKDI</name>
<dbReference type="InterPro" id="IPR015915">
    <property type="entry name" value="Kelch-typ_b-propeller"/>
</dbReference>
<dbReference type="SUPFAM" id="SSF117281">
    <property type="entry name" value="Kelch motif"/>
    <property type="match status" value="2"/>
</dbReference>
<reference evidence="1" key="1">
    <citation type="journal article" date="2010" name="Science">
        <title>Plasticity of animal genome architecture unmasked by rapid evolution of a pelagic tunicate.</title>
        <authorList>
            <person name="Denoeud F."/>
            <person name="Henriet S."/>
            <person name="Mungpakdee S."/>
            <person name="Aury J.M."/>
            <person name="Da Silva C."/>
            <person name="Brinkmann H."/>
            <person name="Mikhaleva J."/>
            <person name="Olsen L.C."/>
            <person name="Jubin C."/>
            <person name="Canestro C."/>
            <person name="Bouquet J.M."/>
            <person name="Danks G."/>
            <person name="Poulain J."/>
            <person name="Campsteijn C."/>
            <person name="Adamski M."/>
            <person name="Cross I."/>
            <person name="Yadetie F."/>
            <person name="Muffato M."/>
            <person name="Louis A."/>
            <person name="Butcher S."/>
            <person name="Tsagkogeorga G."/>
            <person name="Konrad A."/>
            <person name="Singh S."/>
            <person name="Jensen M.F."/>
            <person name="Cong E.H."/>
            <person name="Eikeseth-Otteraa H."/>
            <person name="Noel B."/>
            <person name="Anthouard V."/>
            <person name="Porcel B.M."/>
            <person name="Kachouri-Lafond R."/>
            <person name="Nishino A."/>
            <person name="Ugolini M."/>
            <person name="Chourrout P."/>
            <person name="Nishida H."/>
            <person name="Aasland R."/>
            <person name="Huzurbazar S."/>
            <person name="Westhof E."/>
            <person name="Delsuc F."/>
            <person name="Lehrach H."/>
            <person name="Reinhardt R."/>
            <person name="Weissenbach J."/>
            <person name="Roy S.W."/>
            <person name="Artiguenave F."/>
            <person name="Postlethwait J.H."/>
            <person name="Manak J.R."/>
            <person name="Thompson E.M."/>
            <person name="Jaillon O."/>
            <person name="Du Pasquier L."/>
            <person name="Boudinot P."/>
            <person name="Liberles D.A."/>
            <person name="Volff J.N."/>
            <person name="Philippe H."/>
            <person name="Lenhard B."/>
            <person name="Roest Crollius H."/>
            <person name="Wincker P."/>
            <person name="Chourrout D."/>
        </authorList>
    </citation>
    <scope>NUCLEOTIDE SEQUENCE [LARGE SCALE GENOMIC DNA]</scope>
</reference>
<proteinExistence type="predicted"/>
<dbReference type="EMBL" id="FN653015">
    <property type="protein sequence ID" value="CBY20322.1"/>
    <property type="molecule type" value="Genomic_DNA"/>
</dbReference>
<gene>
    <name evidence="1" type="ORF">GSOID_T00000313001</name>
</gene>
<sequence length="708" mass="80527">MNYGMEDFFEKLKFDLVSYSSGPFPGAYAASKGGVLNEVKSIFERHRHRPHRRRHTVYLRLPDLSLVSKISVQIPAESAASINDVVNADFSFFVTSESSNVRRLSELYHETSPLSCSWIFRYTDASSVEESKLIPCDALVIESDICGHSFDNGSMILELSGTASPQAVQRVNQERAVAVVLQAQKMTLKYLRSNGHVDAYRALLSSLRGKLEIEIVTRLYEEFVTSGNYRKSEEIIQMPEFRQLLSQKMPEGTWKRLKMRKVSDSWPPPRGGHQIVTYNNKLYLHGGWTGNAEMGDFWEYDIDSNRWKLLSINTSEKDGPSPRCCHKLAVDNTTGIIYILGRYVDNIGQRKTRIPNDFYKYEIKSNKWTQISGDVEKEGGPPLIYDHQMVFSEKTVELLCFGGRVLQRTTRIEDFSLDDFQPQSRIRSNYGNFYKWNSRNNSWSLVSTMIVPRNSHAMTLDQAEGVLYIMGGLKSKTDLNDLIAYDLTSCTASTLHDGTGPGAPPCGLTQRAFFHQKKRQIRVIVGSAVQSSRTYKKSRNGTIDGLAMWIYSIDKKQWRTMKHNVGPISRRAHAVTNLSDSVTLLFGGNPGIEEYQNDRMCDFWCFEAANEEPAQVLFKLKGLLLESEFIGIKSINPTEALMLLRSNKSIELLSRERRESLAAQIFESSSIEPWTLRSHTFSKLMKLLNEDLVEPRANLENLITNSIL</sequence>
<dbReference type="FunCoup" id="E4WRE1">
    <property type="interactions" value="262"/>
</dbReference>
<dbReference type="OrthoDB" id="10052615at2759"/>
<dbReference type="Gene3D" id="2.120.10.80">
    <property type="entry name" value="Kelch-type beta propeller"/>
    <property type="match status" value="2"/>
</dbReference>
<dbReference type="PANTHER" id="PTHR15526:SF5">
    <property type="entry name" value="MUSKELIN"/>
    <property type="match status" value="1"/>
</dbReference>
<protein>
    <submittedName>
        <fullName evidence="1">Uncharacterized protein</fullName>
    </submittedName>
</protein>
<dbReference type="Pfam" id="PF24681">
    <property type="entry name" value="Kelch_KLHDC2_KLHL20_DRC7"/>
    <property type="match status" value="2"/>
</dbReference>
<dbReference type="InterPro" id="IPR052456">
    <property type="entry name" value="CTLH_complex_component"/>
</dbReference>
<dbReference type="GO" id="GO:0005737">
    <property type="term" value="C:cytoplasm"/>
    <property type="evidence" value="ECO:0007669"/>
    <property type="project" value="TreeGrafter"/>
</dbReference>
<dbReference type="AlphaFoldDB" id="E4WRE1"/>
<organism evidence="1">
    <name type="scientific">Oikopleura dioica</name>
    <name type="common">Tunicate</name>
    <dbReference type="NCBI Taxonomy" id="34765"/>
    <lineage>
        <taxon>Eukaryota</taxon>
        <taxon>Metazoa</taxon>
        <taxon>Chordata</taxon>
        <taxon>Tunicata</taxon>
        <taxon>Appendicularia</taxon>
        <taxon>Copelata</taxon>
        <taxon>Oikopleuridae</taxon>
        <taxon>Oikopleura</taxon>
    </lineage>
</organism>
<dbReference type="PANTHER" id="PTHR15526">
    <property type="entry name" value="MUSKELIN"/>
    <property type="match status" value="1"/>
</dbReference>